<dbReference type="AlphaFoldDB" id="A0A841MXM9"/>
<dbReference type="InterPro" id="IPR021796">
    <property type="entry name" value="Tll0287-like_dom"/>
</dbReference>
<dbReference type="PROSITE" id="PS51257">
    <property type="entry name" value="PROKAR_LIPOPROTEIN"/>
    <property type="match status" value="1"/>
</dbReference>
<evidence type="ECO:0000313" key="3">
    <source>
        <dbReference type="Proteomes" id="UP000588604"/>
    </source>
</evidence>
<keyword evidence="3" id="KW-1185">Reference proteome</keyword>
<dbReference type="RefSeq" id="WP_184495340.1">
    <property type="nucleotide sequence ID" value="NZ_JACIJO010000002.1"/>
</dbReference>
<reference evidence="2 3" key="1">
    <citation type="submission" date="2020-08" db="EMBL/GenBank/DDBJ databases">
        <title>Genomic Encyclopedia of Type Strains, Phase IV (KMG-IV): sequencing the most valuable type-strain genomes for metagenomic binning, comparative biology and taxonomic classification.</title>
        <authorList>
            <person name="Goeker M."/>
        </authorList>
    </citation>
    <scope>NUCLEOTIDE SEQUENCE [LARGE SCALE GENOMIC DNA]</scope>
    <source>
        <strain evidence="2 3">DSM 102044</strain>
    </source>
</reference>
<sequence>MKNYLTLLIFSVLVFSCGPRERVSKEVFDEVNKTMEVKRVTDAEITQEAMIWGDSITTLAQKNLISNLQKAIEEGGLVYAIQFCNENASELTDVLDPSEGVIIKRVSTKNRNPLNVPDEDEAQILDAYAYNSEQGLESEPNIQKIENGEVLLYTKAIIFPGGLCQNCHGDPDSELSPDVLNEIKNRYPQDQAFGFKTGDLRGMWSVKMPKKSIVNRL</sequence>
<evidence type="ECO:0000313" key="2">
    <source>
        <dbReference type="EMBL" id="MBB6326761.1"/>
    </source>
</evidence>
<protein>
    <recommendedName>
        <fullName evidence="1">Tll0287-like domain-containing protein</fullName>
    </recommendedName>
</protein>
<accession>A0A841MXM9</accession>
<evidence type="ECO:0000259" key="1">
    <source>
        <dbReference type="Pfam" id="PF11845"/>
    </source>
</evidence>
<proteinExistence type="predicted"/>
<gene>
    <name evidence="2" type="ORF">FHS59_002389</name>
</gene>
<dbReference type="Proteomes" id="UP000588604">
    <property type="component" value="Unassembled WGS sequence"/>
</dbReference>
<organism evidence="2 3">
    <name type="scientific">Algoriphagus iocasae</name>
    <dbReference type="NCBI Taxonomy" id="1836499"/>
    <lineage>
        <taxon>Bacteria</taxon>
        <taxon>Pseudomonadati</taxon>
        <taxon>Bacteroidota</taxon>
        <taxon>Cytophagia</taxon>
        <taxon>Cytophagales</taxon>
        <taxon>Cyclobacteriaceae</taxon>
        <taxon>Algoriphagus</taxon>
    </lineage>
</organism>
<name>A0A841MXM9_9BACT</name>
<feature type="domain" description="Tll0287-like" evidence="1">
    <location>
        <begin position="48"/>
        <end position="209"/>
    </location>
</feature>
<comment type="caution">
    <text evidence="2">The sequence shown here is derived from an EMBL/GenBank/DDBJ whole genome shotgun (WGS) entry which is preliminary data.</text>
</comment>
<dbReference type="Pfam" id="PF11845">
    <property type="entry name" value="Tll0287-like"/>
    <property type="match status" value="1"/>
</dbReference>
<dbReference type="EMBL" id="JACIJO010000002">
    <property type="protein sequence ID" value="MBB6326761.1"/>
    <property type="molecule type" value="Genomic_DNA"/>
</dbReference>